<keyword evidence="3" id="KW-1185">Reference proteome</keyword>
<dbReference type="Proteomes" id="UP000765509">
    <property type="component" value="Unassembled WGS sequence"/>
</dbReference>
<dbReference type="OrthoDB" id="4842342at2759"/>
<dbReference type="Gene3D" id="3.60.10.10">
    <property type="entry name" value="Endonuclease/exonuclease/phosphatase"/>
    <property type="match status" value="1"/>
</dbReference>
<proteinExistence type="predicted"/>
<reference evidence="2" key="1">
    <citation type="submission" date="2021-03" db="EMBL/GenBank/DDBJ databases">
        <title>Draft genome sequence of rust myrtle Austropuccinia psidii MF-1, a brazilian biotype.</title>
        <authorList>
            <person name="Quecine M.C."/>
            <person name="Pachon D.M.R."/>
            <person name="Bonatelli M.L."/>
            <person name="Correr F.H."/>
            <person name="Franceschini L.M."/>
            <person name="Leite T.F."/>
            <person name="Margarido G.R.A."/>
            <person name="Almeida C.A."/>
            <person name="Ferrarezi J.A."/>
            <person name="Labate C.A."/>
        </authorList>
    </citation>
    <scope>NUCLEOTIDE SEQUENCE</scope>
    <source>
        <strain evidence="2">MF-1</strain>
    </source>
</reference>
<dbReference type="SUPFAM" id="SSF56219">
    <property type="entry name" value="DNase I-like"/>
    <property type="match status" value="1"/>
</dbReference>
<feature type="compositionally biased region" description="Polar residues" evidence="1">
    <location>
        <begin position="381"/>
        <end position="402"/>
    </location>
</feature>
<dbReference type="AlphaFoldDB" id="A0A9Q3IGZ7"/>
<accession>A0A9Q3IGZ7</accession>
<evidence type="ECO:0008006" key="4">
    <source>
        <dbReference type="Google" id="ProtNLM"/>
    </source>
</evidence>
<dbReference type="PANTHER" id="PTHR33481:SF1">
    <property type="entry name" value="ENDONUCLEASE_EXONUCLEASE_PHOSPHATASE DOMAIN-CONTAINING PROTEIN-RELATED"/>
    <property type="match status" value="1"/>
</dbReference>
<comment type="caution">
    <text evidence="2">The sequence shown here is derived from an EMBL/GenBank/DDBJ whole genome shotgun (WGS) entry which is preliminary data.</text>
</comment>
<feature type="region of interest" description="Disordered" evidence="1">
    <location>
        <begin position="43"/>
        <end position="66"/>
    </location>
</feature>
<organism evidence="2 3">
    <name type="scientific">Austropuccinia psidii MF-1</name>
    <dbReference type="NCBI Taxonomy" id="1389203"/>
    <lineage>
        <taxon>Eukaryota</taxon>
        <taxon>Fungi</taxon>
        <taxon>Dikarya</taxon>
        <taxon>Basidiomycota</taxon>
        <taxon>Pucciniomycotina</taxon>
        <taxon>Pucciniomycetes</taxon>
        <taxon>Pucciniales</taxon>
        <taxon>Sphaerophragmiaceae</taxon>
        <taxon>Austropuccinia</taxon>
    </lineage>
</organism>
<sequence>MCGRKGFTLISPKQVPTFMGPAGRPTTIDLTWANHISRHLHPKTSTRLNNHSSDHQPIITTITPPVSGPRLEAKHLSITIGKLDHKAFLLSLEGKLGTHTLCLPDANTTTISQAMDNLTEAVRAAYKLQGKWVKTNQHRMKPWWNTSILNPLLKERNSAIHKMIRTKTQESTLTYYYHQKIFKQKVWELKTSHWRRFLADKELDHAFQAYNFTKSRSTSEMCALKTPGGHVATDTTKKATILFEGLDRIPNELLKIATKTIAPQLSPLFNACLQAHHFPTQWKQAITVIIKKATKEDYTDPKAYRPIALLSTLAKDTMSITYVDDVTHLLAANSLKEGMEELEEDHPTPGAVWGSGPHFQQQGEVARNNPHPNPHLRGTPENPQATIPDHTGTTQQTHKTNI</sequence>
<dbReference type="InterPro" id="IPR036691">
    <property type="entry name" value="Endo/exonu/phosph_ase_sf"/>
</dbReference>
<protein>
    <recommendedName>
        <fullName evidence="4">Reverse transcriptase domain-containing protein</fullName>
    </recommendedName>
</protein>
<gene>
    <name evidence="2" type="ORF">O181_078465</name>
</gene>
<dbReference type="PANTHER" id="PTHR33481">
    <property type="entry name" value="REVERSE TRANSCRIPTASE"/>
    <property type="match status" value="1"/>
</dbReference>
<dbReference type="EMBL" id="AVOT02043328">
    <property type="protein sequence ID" value="MBW0538750.1"/>
    <property type="molecule type" value="Genomic_DNA"/>
</dbReference>
<evidence type="ECO:0000256" key="1">
    <source>
        <dbReference type="SAM" id="MobiDB-lite"/>
    </source>
</evidence>
<feature type="region of interest" description="Disordered" evidence="1">
    <location>
        <begin position="340"/>
        <end position="402"/>
    </location>
</feature>
<evidence type="ECO:0000313" key="2">
    <source>
        <dbReference type="EMBL" id="MBW0538750.1"/>
    </source>
</evidence>
<evidence type="ECO:0000313" key="3">
    <source>
        <dbReference type="Proteomes" id="UP000765509"/>
    </source>
</evidence>
<name>A0A9Q3IGZ7_9BASI</name>